<dbReference type="EMBL" id="ML991774">
    <property type="protein sequence ID" value="KAF2238839.1"/>
    <property type="molecule type" value="Genomic_DNA"/>
</dbReference>
<proteinExistence type="inferred from homology"/>
<reference evidence="7" key="1">
    <citation type="journal article" date="2020" name="Stud. Mycol.">
        <title>101 Dothideomycetes genomes: a test case for predicting lifestyles and emergence of pathogens.</title>
        <authorList>
            <person name="Haridas S."/>
            <person name="Albert R."/>
            <person name="Binder M."/>
            <person name="Bloem J."/>
            <person name="Labutti K."/>
            <person name="Salamov A."/>
            <person name="Andreopoulos B."/>
            <person name="Baker S."/>
            <person name="Barry K."/>
            <person name="Bills G."/>
            <person name="Bluhm B."/>
            <person name="Cannon C."/>
            <person name="Castanera R."/>
            <person name="Culley D."/>
            <person name="Daum C."/>
            <person name="Ezra D."/>
            <person name="Gonzalez J."/>
            <person name="Henrissat B."/>
            <person name="Kuo A."/>
            <person name="Liang C."/>
            <person name="Lipzen A."/>
            <person name="Lutzoni F."/>
            <person name="Magnuson J."/>
            <person name="Mondo S."/>
            <person name="Nolan M."/>
            <person name="Ohm R."/>
            <person name="Pangilinan J."/>
            <person name="Park H.-J."/>
            <person name="Ramirez L."/>
            <person name="Alfaro M."/>
            <person name="Sun H."/>
            <person name="Tritt A."/>
            <person name="Yoshinaga Y."/>
            <person name="Zwiers L.-H."/>
            <person name="Turgeon B."/>
            <person name="Goodwin S."/>
            <person name="Spatafora J."/>
            <person name="Crous P."/>
            <person name="Grigoriev I."/>
        </authorList>
    </citation>
    <scope>NUCLEOTIDE SEQUENCE</scope>
    <source>
        <strain evidence="7">Tuck. ex Michener</strain>
    </source>
</reference>
<comment type="similarity">
    <text evidence="2">Belongs to the TMEM19 family.</text>
</comment>
<organism evidence="7 8">
    <name type="scientific">Viridothelium virens</name>
    <name type="common">Speckled blister lichen</name>
    <name type="synonym">Trypethelium virens</name>
    <dbReference type="NCBI Taxonomy" id="1048519"/>
    <lineage>
        <taxon>Eukaryota</taxon>
        <taxon>Fungi</taxon>
        <taxon>Dikarya</taxon>
        <taxon>Ascomycota</taxon>
        <taxon>Pezizomycotina</taxon>
        <taxon>Dothideomycetes</taxon>
        <taxon>Dothideomycetes incertae sedis</taxon>
        <taxon>Trypetheliales</taxon>
        <taxon>Trypetheliaceae</taxon>
        <taxon>Viridothelium</taxon>
    </lineage>
</organism>
<keyword evidence="4 6" id="KW-1133">Transmembrane helix</keyword>
<feature type="transmembrane region" description="Helical" evidence="6">
    <location>
        <begin position="211"/>
        <end position="234"/>
    </location>
</feature>
<keyword evidence="8" id="KW-1185">Reference proteome</keyword>
<feature type="transmembrane region" description="Helical" evidence="6">
    <location>
        <begin position="178"/>
        <end position="199"/>
    </location>
</feature>
<dbReference type="Proteomes" id="UP000800092">
    <property type="component" value="Unassembled WGS sequence"/>
</dbReference>
<evidence type="ECO:0000313" key="7">
    <source>
        <dbReference type="EMBL" id="KAF2238839.1"/>
    </source>
</evidence>
<feature type="transmembrane region" description="Helical" evidence="6">
    <location>
        <begin position="284"/>
        <end position="305"/>
    </location>
</feature>
<dbReference type="AlphaFoldDB" id="A0A6A6HLX4"/>
<protein>
    <recommendedName>
        <fullName evidence="9">DUF92-domain-containing protein</fullName>
    </recommendedName>
</protein>
<name>A0A6A6HLX4_VIRVR</name>
<accession>A0A6A6HLX4</accession>
<comment type="subcellular location">
    <subcellularLocation>
        <location evidence="1">Membrane</location>
        <topology evidence="1">Multi-pass membrane protein</topology>
    </subcellularLocation>
</comment>
<dbReference type="GO" id="GO:0016020">
    <property type="term" value="C:membrane"/>
    <property type="evidence" value="ECO:0007669"/>
    <property type="project" value="UniProtKB-SubCell"/>
</dbReference>
<evidence type="ECO:0000256" key="4">
    <source>
        <dbReference type="ARBA" id="ARBA00022989"/>
    </source>
</evidence>
<evidence type="ECO:0000313" key="8">
    <source>
        <dbReference type="Proteomes" id="UP000800092"/>
    </source>
</evidence>
<dbReference type="Pfam" id="PF01940">
    <property type="entry name" value="DUF92"/>
    <property type="match status" value="1"/>
</dbReference>
<dbReference type="PANTHER" id="PTHR13353">
    <property type="entry name" value="TRANSMEMBRANE PROTEIN 19"/>
    <property type="match status" value="1"/>
</dbReference>
<evidence type="ECO:0000256" key="2">
    <source>
        <dbReference type="ARBA" id="ARBA00009012"/>
    </source>
</evidence>
<evidence type="ECO:0000256" key="3">
    <source>
        <dbReference type="ARBA" id="ARBA00022692"/>
    </source>
</evidence>
<evidence type="ECO:0000256" key="5">
    <source>
        <dbReference type="ARBA" id="ARBA00023136"/>
    </source>
</evidence>
<keyword evidence="5 6" id="KW-0472">Membrane</keyword>
<evidence type="ECO:0008006" key="9">
    <source>
        <dbReference type="Google" id="ProtNLM"/>
    </source>
</evidence>
<dbReference type="OrthoDB" id="15001at2759"/>
<feature type="transmembrane region" description="Helical" evidence="6">
    <location>
        <begin position="43"/>
        <end position="61"/>
    </location>
</feature>
<dbReference type="InterPro" id="IPR002794">
    <property type="entry name" value="DUF92_TMEM19"/>
</dbReference>
<keyword evidence="3 6" id="KW-0812">Transmembrane</keyword>
<gene>
    <name evidence="7" type="ORF">EV356DRAFT_572895</name>
</gene>
<evidence type="ECO:0000256" key="1">
    <source>
        <dbReference type="ARBA" id="ARBA00004141"/>
    </source>
</evidence>
<sequence length="313" mass="32020">MQPLIAISAIVALLYRAYSRRSLTPLGLVVAGITATIHAIHPWSVFFTLLGVFFLAGSAVTKVKHDVKARLTLSASGTSGGEGPRTHIQVLANSLVASTLIILHARKLAAEPAQSACWPKRSDVLVVGIIANYAAVAADTFSSELGILSPTPPRLLTSLGPPLRPVPRGTNGGVTPTGLLAGLLGAALIAATAVLLTPFCGGEWSIADKAAFAGAVVAVGVMGSLLDSVMGGVLQASVVDVRSGKVVEGEGGRKVLVGGGEGREKGRSSRKVESGWDVLSNNGVNLLMAASMSGGAMVATCWFWGLPLSGVLW</sequence>
<dbReference type="PANTHER" id="PTHR13353:SF5">
    <property type="entry name" value="TRANSMEMBRANE PROTEIN 19"/>
    <property type="match status" value="1"/>
</dbReference>
<evidence type="ECO:0000256" key="6">
    <source>
        <dbReference type="SAM" id="Phobius"/>
    </source>
</evidence>